<dbReference type="InterPro" id="IPR012394">
    <property type="entry name" value="Aldehyde_DH_NAD(P)"/>
</dbReference>
<dbReference type="GO" id="GO:0006081">
    <property type="term" value="P:aldehyde metabolic process"/>
    <property type="evidence" value="ECO:0007669"/>
    <property type="project" value="InterPro"/>
</dbReference>
<evidence type="ECO:0000256" key="5">
    <source>
        <dbReference type="PROSITE-ProRule" id="PRU10007"/>
    </source>
</evidence>
<gene>
    <name evidence="8" type="ORF">BOTBODRAFT_38656</name>
</gene>
<comment type="similarity">
    <text evidence="1 6">Belongs to the aldehyde dehydrogenase family.</text>
</comment>
<dbReference type="HOGENOM" id="CLU_005391_3_1_1"/>
<evidence type="ECO:0000256" key="6">
    <source>
        <dbReference type="RuleBase" id="RU003345"/>
    </source>
</evidence>
<feature type="non-terminal residue" evidence="8">
    <location>
        <position position="1"/>
    </location>
</feature>
<keyword evidence="2 6" id="KW-0560">Oxidoreductase</keyword>
<dbReference type="InterPro" id="IPR016161">
    <property type="entry name" value="Ald_DH/histidinol_DH"/>
</dbReference>
<dbReference type="SUPFAM" id="SSF53720">
    <property type="entry name" value="ALDH-like"/>
    <property type="match status" value="1"/>
</dbReference>
<feature type="active site" evidence="4 5">
    <location>
        <position position="224"/>
    </location>
</feature>
<dbReference type="Gene3D" id="3.40.605.10">
    <property type="entry name" value="Aldehyde Dehydrogenase, Chain A, domain 1"/>
    <property type="match status" value="1"/>
</dbReference>
<organism evidence="8 9">
    <name type="scientific">Botryobasidium botryosum (strain FD-172 SS1)</name>
    <dbReference type="NCBI Taxonomy" id="930990"/>
    <lineage>
        <taxon>Eukaryota</taxon>
        <taxon>Fungi</taxon>
        <taxon>Dikarya</taxon>
        <taxon>Basidiomycota</taxon>
        <taxon>Agaricomycotina</taxon>
        <taxon>Agaricomycetes</taxon>
        <taxon>Cantharellales</taxon>
        <taxon>Botryobasidiaceae</taxon>
        <taxon>Botryobasidium</taxon>
    </lineage>
</organism>
<keyword evidence="9" id="KW-1185">Reference proteome</keyword>
<dbReference type="PIRSF" id="PIRSF036492">
    <property type="entry name" value="ALDH"/>
    <property type="match status" value="1"/>
</dbReference>
<dbReference type="EMBL" id="KL198104">
    <property type="protein sequence ID" value="KDQ07571.1"/>
    <property type="molecule type" value="Genomic_DNA"/>
</dbReference>
<dbReference type="InterPro" id="IPR016160">
    <property type="entry name" value="Ald_DH_CS_CYS"/>
</dbReference>
<evidence type="ECO:0000256" key="3">
    <source>
        <dbReference type="ARBA" id="ARBA00023027"/>
    </source>
</evidence>
<dbReference type="InParanoid" id="A0A067M7K6"/>
<dbReference type="Proteomes" id="UP000027195">
    <property type="component" value="Unassembled WGS sequence"/>
</dbReference>
<dbReference type="PANTHER" id="PTHR43570">
    <property type="entry name" value="ALDEHYDE DEHYDROGENASE"/>
    <property type="match status" value="1"/>
</dbReference>
<evidence type="ECO:0000256" key="4">
    <source>
        <dbReference type="PIRSR" id="PIRSR036492-1"/>
    </source>
</evidence>
<dbReference type="InterPro" id="IPR029510">
    <property type="entry name" value="Ald_DH_CS_GLU"/>
</dbReference>
<dbReference type="Pfam" id="PF00171">
    <property type="entry name" value="Aldedh"/>
    <property type="match status" value="1"/>
</dbReference>
<dbReference type="PROSITE" id="PS00687">
    <property type="entry name" value="ALDEHYDE_DEHYDR_GLU"/>
    <property type="match status" value="1"/>
</dbReference>
<dbReference type="InterPro" id="IPR016162">
    <property type="entry name" value="Ald_DH_N"/>
</dbReference>
<feature type="active site" evidence="4">
    <location>
        <position position="258"/>
    </location>
</feature>
<keyword evidence="3" id="KW-0520">NAD</keyword>
<dbReference type="InterPro" id="IPR016163">
    <property type="entry name" value="Ald_DH_C"/>
</dbReference>
<dbReference type="AlphaFoldDB" id="A0A067M7K6"/>
<accession>A0A067M7K6</accession>
<evidence type="ECO:0000256" key="1">
    <source>
        <dbReference type="ARBA" id="ARBA00009986"/>
    </source>
</evidence>
<name>A0A067M7K6_BOTB1</name>
<feature type="domain" description="Aldehyde dehydrogenase" evidence="7">
    <location>
        <begin position="8"/>
        <end position="442"/>
    </location>
</feature>
<dbReference type="Gene3D" id="3.40.309.10">
    <property type="entry name" value="Aldehyde Dehydrogenase, Chain A, domain 2"/>
    <property type="match status" value="1"/>
</dbReference>
<evidence type="ECO:0000259" key="7">
    <source>
        <dbReference type="Pfam" id="PF00171"/>
    </source>
</evidence>
<evidence type="ECO:0000313" key="9">
    <source>
        <dbReference type="Proteomes" id="UP000027195"/>
    </source>
</evidence>
<dbReference type="PANTHER" id="PTHR43570:SF16">
    <property type="entry name" value="ALDEHYDE DEHYDROGENASE TYPE III, ISOFORM Q"/>
    <property type="match status" value="1"/>
</dbReference>
<dbReference type="InterPro" id="IPR015590">
    <property type="entry name" value="Aldehyde_DH_dom"/>
</dbReference>
<dbReference type="PROSITE" id="PS00070">
    <property type="entry name" value="ALDEHYDE_DEHYDR_CYS"/>
    <property type="match status" value="1"/>
</dbReference>
<dbReference type="CDD" id="cd07135">
    <property type="entry name" value="ALDH_F14-YMR110C"/>
    <property type="match status" value="1"/>
</dbReference>
<dbReference type="OrthoDB" id="440325at2759"/>
<protein>
    <recommendedName>
        <fullName evidence="7">Aldehyde dehydrogenase domain-containing protein</fullName>
    </recommendedName>
</protein>
<dbReference type="STRING" id="930990.A0A067M7K6"/>
<proteinExistence type="inferred from homology"/>
<dbReference type="GO" id="GO:0005737">
    <property type="term" value="C:cytoplasm"/>
    <property type="evidence" value="ECO:0007669"/>
    <property type="project" value="TreeGrafter"/>
</dbReference>
<dbReference type="GO" id="GO:0004029">
    <property type="term" value="F:aldehyde dehydrogenase (NAD+) activity"/>
    <property type="evidence" value="ECO:0007669"/>
    <property type="project" value="TreeGrafter"/>
</dbReference>
<evidence type="ECO:0000313" key="8">
    <source>
        <dbReference type="EMBL" id="KDQ07571.1"/>
    </source>
</evidence>
<dbReference type="FunFam" id="3.40.309.10:FF:000025">
    <property type="entry name" value="Aldehyde dehydrogenase"/>
    <property type="match status" value="1"/>
</dbReference>
<sequence length="515" mass="56461">MTLPEETSKLAYTPAEDIPQIVDAVRDGWNSGKLRPIAYRKEQLLHLGYMIQDNTERFRAALAHDLGRPMGEADFLELNLIILQATAAYDNVEKWAKPEYAPFDIYFGAMRPRVIKEPKGVALIIGPFNYPVFCNLRPMIGAIAAGCAVVLKPSEQSSAVAALYAELFPRYLDPDLFRIVNGGIPETTKLLELQWDHILYTGSGTVGKIVATAAAKNLTPVTLELGGKSPVVIDPNMDLKLAARRLLWGKAINAGQTCVAPDYILCPAEVQDKLVAAFREAYESFYPYPGDSRKDVCKIISDRQFARLKGILTNTKGTLVVGGGSDEAKRWIEPTVLRDVAEDDIIMQSEIFGPILPIIPTTGVDHAIRFINARDRPLSLYIMSKDEAFKATVAGSTVSGSVAINDSVIQVAVENVPFGGVGPSGSGAYGGKAGFDTFTHQRSYIDVPTWADLILGTRFPPYTDKRQKALAGITAQKMPYPRPGAVVGWFGRWRKRRILELVFAVIAAIRASYRA</sequence>
<dbReference type="FunFam" id="3.40.605.10:FF:000004">
    <property type="entry name" value="Aldehyde dehydrogenase"/>
    <property type="match status" value="1"/>
</dbReference>
<reference evidence="9" key="1">
    <citation type="journal article" date="2014" name="Proc. Natl. Acad. Sci. U.S.A.">
        <title>Extensive sampling of basidiomycete genomes demonstrates inadequacy of the white-rot/brown-rot paradigm for wood decay fungi.</title>
        <authorList>
            <person name="Riley R."/>
            <person name="Salamov A.A."/>
            <person name="Brown D.W."/>
            <person name="Nagy L.G."/>
            <person name="Floudas D."/>
            <person name="Held B.W."/>
            <person name="Levasseur A."/>
            <person name="Lombard V."/>
            <person name="Morin E."/>
            <person name="Otillar R."/>
            <person name="Lindquist E.A."/>
            <person name="Sun H."/>
            <person name="LaButti K.M."/>
            <person name="Schmutz J."/>
            <person name="Jabbour D."/>
            <person name="Luo H."/>
            <person name="Baker S.E."/>
            <person name="Pisabarro A.G."/>
            <person name="Walton J.D."/>
            <person name="Blanchette R.A."/>
            <person name="Henrissat B."/>
            <person name="Martin F."/>
            <person name="Cullen D."/>
            <person name="Hibbett D.S."/>
            <person name="Grigoriev I.V."/>
        </authorList>
    </citation>
    <scope>NUCLEOTIDE SEQUENCE [LARGE SCALE GENOMIC DNA]</scope>
    <source>
        <strain evidence="9">FD-172 SS1</strain>
    </source>
</reference>
<evidence type="ECO:0000256" key="2">
    <source>
        <dbReference type="ARBA" id="ARBA00023002"/>
    </source>
</evidence>